<dbReference type="AlphaFoldDB" id="A0A8T1W8R2"/>
<dbReference type="InterPro" id="IPR031825">
    <property type="entry name" value="RXLR"/>
</dbReference>
<reference evidence="6" key="1">
    <citation type="submission" date="2021-02" db="EMBL/GenBank/DDBJ databases">
        <authorList>
            <person name="Palmer J.M."/>
        </authorList>
    </citation>
    <scope>NUCLEOTIDE SEQUENCE</scope>
    <source>
        <strain evidence="6">SCRP23</strain>
    </source>
</reference>
<comment type="similarity">
    <text evidence="2 5">Belongs to the RxLR effector family.</text>
</comment>
<dbReference type="GO" id="GO:0005576">
    <property type="term" value="C:extracellular region"/>
    <property type="evidence" value="ECO:0007669"/>
    <property type="project" value="UniProtKB-SubCell"/>
</dbReference>
<evidence type="ECO:0000256" key="4">
    <source>
        <dbReference type="ARBA" id="ARBA00022729"/>
    </source>
</evidence>
<evidence type="ECO:0000313" key="7">
    <source>
        <dbReference type="Proteomes" id="UP000693981"/>
    </source>
</evidence>
<protein>
    <recommendedName>
        <fullName evidence="5">RxLR effector protein</fullName>
    </recommendedName>
</protein>
<accession>A0A8T1W8R2</accession>
<dbReference type="Proteomes" id="UP000693981">
    <property type="component" value="Unassembled WGS sequence"/>
</dbReference>
<feature type="chain" id="PRO_5035964303" description="RxLR effector protein" evidence="5">
    <location>
        <begin position="21"/>
        <end position="171"/>
    </location>
</feature>
<evidence type="ECO:0000256" key="1">
    <source>
        <dbReference type="ARBA" id="ARBA00004613"/>
    </source>
</evidence>
<evidence type="ECO:0000313" key="6">
    <source>
        <dbReference type="EMBL" id="KAG7388089.1"/>
    </source>
</evidence>
<sequence>MRLNFVLLLIVGVFLAHSNAASDDEAKLSKLDSSNVLVQANDAIESKPTKHRLLRTSKTVDGGTSNMEHDEERGVISFAKKLKLEANLRINHPTLLKDPAIKENLKTFKGWYAKGKTPEDVWQYLNLAPLMKERFNLYGGIKQMKQEPKFQQYLNYEKFYKIIKRTAGKKA</sequence>
<keyword evidence="3 5" id="KW-0964">Secreted</keyword>
<name>A0A8T1W8R2_9STRA</name>
<comment type="subcellular location">
    <subcellularLocation>
        <location evidence="1 5">Secreted</location>
    </subcellularLocation>
</comment>
<comment type="caution">
    <text evidence="6">The sequence shown here is derived from an EMBL/GenBank/DDBJ whole genome shotgun (WGS) entry which is preliminary data.</text>
</comment>
<dbReference type="EMBL" id="JAGDFL010000455">
    <property type="protein sequence ID" value="KAG7388089.1"/>
    <property type="molecule type" value="Genomic_DNA"/>
</dbReference>
<evidence type="ECO:0000256" key="2">
    <source>
        <dbReference type="ARBA" id="ARBA00010400"/>
    </source>
</evidence>
<keyword evidence="7" id="KW-1185">Reference proteome</keyword>
<comment type="function">
    <text evidence="5">Effector that suppresses plant defense responses during pathogen infection.</text>
</comment>
<comment type="domain">
    <text evidence="5">The RxLR-dEER motif acts to carry the protein into the host cell cytoplasm through binding to cell surface phosphatidylinositol-3-phosphate.</text>
</comment>
<keyword evidence="4 5" id="KW-0732">Signal</keyword>
<proteinExistence type="inferred from homology"/>
<evidence type="ECO:0000256" key="5">
    <source>
        <dbReference type="RuleBase" id="RU367124"/>
    </source>
</evidence>
<organism evidence="6 7">
    <name type="scientific">Phytophthora boehmeriae</name>
    <dbReference type="NCBI Taxonomy" id="109152"/>
    <lineage>
        <taxon>Eukaryota</taxon>
        <taxon>Sar</taxon>
        <taxon>Stramenopiles</taxon>
        <taxon>Oomycota</taxon>
        <taxon>Peronosporomycetes</taxon>
        <taxon>Peronosporales</taxon>
        <taxon>Peronosporaceae</taxon>
        <taxon>Phytophthora</taxon>
    </lineage>
</organism>
<feature type="signal peptide" evidence="5">
    <location>
        <begin position="1"/>
        <end position="20"/>
    </location>
</feature>
<gene>
    <name evidence="6" type="ORF">PHYBOEH_008014</name>
</gene>
<evidence type="ECO:0000256" key="3">
    <source>
        <dbReference type="ARBA" id="ARBA00022525"/>
    </source>
</evidence>
<dbReference type="Pfam" id="PF16810">
    <property type="entry name" value="RXLR"/>
    <property type="match status" value="1"/>
</dbReference>